<gene>
    <name evidence="2" type="ORF">NTH_04051</name>
</gene>
<keyword evidence="3" id="KW-1185">Reference proteome</keyword>
<reference evidence="2 3" key="1">
    <citation type="submission" date="2018-07" db="EMBL/GenBank/DDBJ databases">
        <title>Genome sequence of Nitratireductor thuwali#1536.</title>
        <authorList>
            <person name="Michoud G."/>
            <person name="Merlino G."/>
            <person name="Sefrji F.O."/>
            <person name="Daffonchio D."/>
        </authorList>
    </citation>
    <scope>NUCLEOTIDE SEQUENCE [LARGE SCALE GENOMIC DNA]</scope>
    <source>
        <strain evidence="3">Nit1536</strain>
    </source>
</reference>
<proteinExistence type="predicted"/>
<evidence type="ECO:0008006" key="4">
    <source>
        <dbReference type="Google" id="ProtNLM"/>
    </source>
</evidence>
<evidence type="ECO:0000256" key="1">
    <source>
        <dbReference type="SAM" id="SignalP"/>
    </source>
</evidence>
<keyword evidence="1" id="KW-0732">Signal</keyword>
<feature type="signal peptide" evidence="1">
    <location>
        <begin position="1"/>
        <end position="23"/>
    </location>
</feature>
<name>A0ABY5MQG4_9HYPH</name>
<accession>A0ABY5MQG4</accession>
<organism evidence="2 3">
    <name type="scientific">Nitratireductor thuwali</name>
    <dbReference type="NCBI Taxonomy" id="2267699"/>
    <lineage>
        <taxon>Bacteria</taxon>
        <taxon>Pseudomonadati</taxon>
        <taxon>Pseudomonadota</taxon>
        <taxon>Alphaproteobacteria</taxon>
        <taxon>Hyphomicrobiales</taxon>
        <taxon>Phyllobacteriaceae</taxon>
        <taxon>Nitratireductor</taxon>
    </lineage>
</organism>
<sequence length="107" mass="11595">MKLPCRMALAAATFSVLAAPASAEDLVFMLTNETGANLIEFYASPSNVDSWEEDILGVDVLGSGESARVTIADGREQCEYDLLMKFDDNDVLEDTTDLCDTGSYTIE</sequence>
<feature type="chain" id="PRO_5045857986" description="Argininosuccinate lyase" evidence="1">
    <location>
        <begin position="24"/>
        <end position="107"/>
    </location>
</feature>
<dbReference type="Proteomes" id="UP001342418">
    <property type="component" value="Chromosome"/>
</dbReference>
<dbReference type="EMBL" id="CP030941">
    <property type="protein sequence ID" value="UUP19546.1"/>
    <property type="molecule type" value="Genomic_DNA"/>
</dbReference>
<evidence type="ECO:0000313" key="2">
    <source>
        <dbReference type="EMBL" id="UUP19546.1"/>
    </source>
</evidence>
<evidence type="ECO:0000313" key="3">
    <source>
        <dbReference type="Proteomes" id="UP001342418"/>
    </source>
</evidence>
<protein>
    <recommendedName>
        <fullName evidence="4">Argininosuccinate lyase</fullName>
    </recommendedName>
</protein>